<proteinExistence type="predicted"/>
<dbReference type="PANTHER" id="PTHR12858">
    <property type="entry name" value="RIBOSOME BIOGENESIS PROTEIN"/>
    <property type="match status" value="1"/>
</dbReference>
<dbReference type="InterPro" id="IPR039761">
    <property type="entry name" value="Bms1/Tsr1"/>
</dbReference>
<organism evidence="3 4">
    <name type="scientific">Entamoeba invadens IP1</name>
    <dbReference type="NCBI Taxonomy" id="370355"/>
    <lineage>
        <taxon>Eukaryota</taxon>
        <taxon>Amoebozoa</taxon>
        <taxon>Evosea</taxon>
        <taxon>Archamoebae</taxon>
        <taxon>Mastigamoebida</taxon>
        <taxon>Entamoebidae</taxon>
        <taxon>Entamoeba</taxon>
    </lineage>
</organism>
<feature type="region of interest" description="Disordered" evidence="1">
    <location>
        <begin position="273"/>
        <end position="314"/>
    </location>
</feature>
<accession>A0A0A1TZD6</accession>
<dbReference type="GO" id="GO:0000479">
    <property type="term" value="P:endonucleolytic cleavage of tricistronic rRNA transcript (SSU-rRNA, 5.8S rRNA, LSU-rRNA)"/>
    <property type="evidence" value="ECO:0007669"/>
    <property type="project" value="TreeGrafter"/>
</dbReference>
<dbReference type="GeneID" id="14885976"/>
<evidence type="ECO:0000256" key="1">
    <source>
        <dbReference type="SAM" id="MobiDB-lite"/>
    </source>
</evidence>
<dbReference type="AlphaFoldDB" id="A0A0A1TZD6"/>
<name>A0A0A1TZD6_ENTIV</name>
<feature type="compositionally biased region" description="Basic and acidic residues" evidence="1">
    <location>
        <begin position="60"/>
        <end position="72"/>
    </location>
</feature>
<dbReference type="KEGG" id="eiv:EIN_316440"/>
<gene>
    <name evidence="3" type="ORF">EIN_316440</name>
</gene>
<dbReference type="SMART" id="SM01362">
    <property type="entry name" value="DUF663"/>
    <property type="match status" value="1"/>
</dbReference>
<dbReference type="InterPro" id="IPR007034">
    <property type="entry name" value="BMS1_TSR1_C"/>
</dbReference>
<dbReference type="EMBL" id="KB206890">
    <property type="protein sequence ID" value="ELP86955.1"/>
    <property type="molecule type" value="Genomic_DNA"/>
</dbReference>
<dbReference type="OrthoDB" id="119302at2759"/>
<dbReference type="Proteomes" id="UP000014680">
    <property type="component" value="Unassembled WGS sequence"/>
</dbReference>
<reference evidence="3 4" key="1">
    <citation type="submission" date="2012-10" db="EMBL/GenBank/DDBJ databases">
        <authorList>
            <person name="Zafar N."/>
            <person name="Inman J."/>
            <person name="Hall N."/>
            <person name="Lorenzi H."/>
            <person name="Caler E."/>
        </authorList>
    </citation>
    <scope>NUCLEOTIDE SEQUENCE [LARGE SCALE GENOMIC DNA]</scope>
    <source>
        <strain evidence="3 4">IP1</strain>
    </source>
</reference>
<dbReference type="GO" id="GO:0000462">
    <property type="term" value="P:maturation of SSU-rRNA from tricistronic rRNA transcript (SSU-rRNA, 5.8S rRNA, LSU-rRNA)"/>
    <property type="evidence" value="ECO:0007669"/>
    <property type="project" value="TreeGrafter"/>
</dbReference>
<keyword evidence="4" id="KW-1185">Reference proteome</keyword>
<dbReference type="PANTHER" id="PTHR12858:SF1">
    <property type="entry name" value="PRE-RRNA-PROCESSING PROTEIN TSR1 HOMOLOG"/>
    <property type="match status" value="1"/>
</dbReference>
<dbReference type="Pfam" id="PF04950">
    <property type="entry name" value="RIBIOP_C"/>
    <property type="match status" value="1"/>
</dbReference>
<dbReference type="GO" id="GO:0034511">
    <property type="term" value="F:U3 snoRNA binding"/>
    <property type="evidence" value="ECO:0007669"/>
    <property type="project" value="TreeGrafter"/>
</dbReference>
<dbReference type="RefSeq" id="XP_004253726.1">
    <property type="nucleotide sequence ID" value="XM_004253678.1"/>
</dbReference>
<dbReference type="VEuPathDB" id="AmoebaDB:EIN_316440"/>
<sequence>MNTHRSGELSQTNKPFQRRGGSKRQQKKKGKKKSEVVKTRPVFQDPKEVRKAQIRQRQKGSRERQQDLLRKERQGLGAPRTIGFLGLGDADVQTVLKTLRANWTEEAVVGDITYVKTQFRRLAIWAPQNDIWNRMDAAKIADIMVVVMGNNVSGDEEEKLDYLVAQGLGDVMLVGEKAKLKKGRWSGYRVYDPATEGPRFIQILCTMSTKEKMDGPGYFVIDKEELDGDNVKVKGYVRRSDLSRLNRGYIIGVGDVDVLKIGNAVDPYGVGEDNIDAYTIQEDEDEEENEEKSDRAMSEEDEEKNAAPSKPVEQTGVFKITKNVPVGAGSYTAAWIVGDDNMNHEMVEEVKDSDDDDDDVNVDAAMDCEYEEEAEEDVDPNETEEDRINRRCAKYKENPDKYRVKKGESAKEHFKGYRGLRSLRQTEWDCDEDLPGSYNDIIQFENFRVISDSSRYVDDGVEEGTYVELLISNLKVGSLIGKVFCSLRQYEDKESIVHVLFHVENDSLPLESGKSYRIQLGDRRYFRNITFTDTDPMGGKYREVKWAVPGSSVIGSFYGFITFRPSSALLFATFDGREELVATGTLDSVDPSRVIIERSILTGVPIKIGRHKVTVRGMFSVPADAKWFKPIELLTAQGIAGTILCSLGEHGLIKCTFEKQLKSNDVVTMSLYRRVFPIPPEPQQLTN</sequence>
<feature type="compositionally biased region" description="Basic residues" evidence="1">
    <location>
        <begin position="16"/>
        <end position="32"/>
    </location>
</feature>
<dbReference type="GO" id="GO:0030688">
    <property type="term" value="C:preribosome, small subunit precursor"/>
    <property type="evidence" value="ECO:0007669"/>
    <property type="project" value="TreeGrafter"/>
</dbReference>
<dbReference type="GO" id="GO:0005525">
    <property type="term" value="F:GTP binding"/>
    <property type="evidence" value="ECO:0007669"/>
    <property type="project" value="TreeGrafter"/>
</dbReference>
<feature type="compositionally biased region" description="Polar residues" evidence="1">
    <location>
        <begin position="1"/>
        <end position="15"/>
    </location>
</feature>
<protein>
    <submittedName>
        <fullName evidence="3">Ribosome biogenesis protein tsr1, putative</fullName>
    </submittedName>
</protein>
<feature type="domain" description="Ribosome biogenesis protein BMS1/TSR1 C-terminal" evidence="2">
    <location>
        <begin position="403"/>
        <end position="675"/>
    </location>
</feature>
<feature type="region of interest" description="Disordered" evidence="1">
    <location>
        <begin position="1"/>
        <end position="72"/>
    </location>
</feature>
<dbReference type="OMA" id="RINRRCA"/>
<dbReference type="GO" id="GO:0003924">
    <property type="term" value="F:GTPase activity"/>
    <property type="evidence" value="ECO:0007669"/>
    <property type="project" value="TreeGrafter"/>
</dbReference>
<evidence type="ECO:0000259" key="2">
    <source>
        <dbReference type="SMART" id="SM01362"/>
    </source>
</evidence>
<evidence type="ECO:0000313" key="4">
    <source>
        <dbReference type="Proteomes" id="UP000014680"/>
    </source>
</evidence>
<feature type="compositionally biased region" description="Acidic residues" evidence="1">
    <location>
        <begin position="281"/>
        <end position="291"/>
    </location>
</feature>
<evidence type="ECO:0000313" key="3">
    <source>
        <dbReference type="EMBL" id="ELP86955.1"/>
    </source>
</evidence>